<keyword evidence="3" id="KW-1185">Reference proteome</keyword>
<feature type="region of interest" description="Disordered" evidence="1">
    <location>
        <begin position="119"/>
        <end position="200"/>
    </location>
</feature>
<protein>
    <submittedName>
        <fullName evidence="2">Uncharacterized protein</fullName>
    </submittedName>
</protein>
<accession>A0A6B0S4U2</accession>
<evidence type="ECO:0000313" key="2">
    <source>
        <dbReference type="EMBL" id="MXQ97538.1"/>
    </source>
</evidence>
<name>A0A6B0S4U2_9CETA</name>
<proteinExistence type="predicted"/>
<evidence type="ECO:0000256" key="1">
    <source>
        <dbReference type="SAM" id="MobiDB-lite"/>
    </source>
</evidence>
<evidence type="ECO:0000313" key="3">
    <source>
        <dbReference type="Proteomes" id="UP000322234"/>
    </source>
</evidence>
<sequence length="200" mass="21873">MHKAETLKFRCRESTVMLPGRTWRHIYDQHPVPIDWLAVDNAASWSPLQSHLAAKRSCKTEGDPPREQAAGVSRNWTEPGLVGLSPRPEDRLCKGAEVGRDPPGHRPRWTLQCPLWPPGGLRDRSSPARKAESGNLHLPIGSKPSSVSAHKALKPCVHRTSLALPNLRPNPPTTPPPCSGESGIASHTCQPGRGSRNDSR</sequence>
<feature type="compositionally biased region" description="Pro residues" evidence="1">
    <location>
        <begin position="168"/>
        <end position="178"/>
    </location>
</feature>
<gene>
    <name evidence="2" type="ORF">E5288_WYG019193</name>
</gene>
<comment type="caution">
    <text evidence="2">The sequence shown here is derived from an EMBL/GenBank/DDBJ whole genome shotgun (WGS) entry which is preliminary data.</text>
</comment>
<feature type="compositionally biased region" description="Basic and acidic residues" evidence="1">
    <location>
        <begin position="121"/>
        <end position="132"/>
    </location>
</feature>
<dbReference type="Proteomes" id="UP000322234">
    <property type="component" value="Unassembled WGS sequence"/>
</dbReference>
<reference evidence="2" key="1">
    <citation type="submission" date="2019-10" db="EMBL/GenBank/DDBJ databases">
        <title>The sequence and de novo assembly of the wild yak genome.</title>
        <authorList>
            <person name="Liu Y."/>
        </authorList>
    </citation>
    <scope>NUCLEOTIDE SEQUENCE [LARGE SCALE GENOMIC DNA]</scope>
    <source>
        <strain evidence="2">WY2019</strain>
    </source>
</reference>
<dbReference type="EMBL" id="VBQZ03000194">
    <property type="protein sequence ID" value="MXQ97538.1"/>
    <property type="molecule type" value="Genomic_DNA"/>
</dbReference>
<dbReference type="AlphaFoldDB" id="A0A6B0S4U2"/>
<organism evidence="2 3">
    <name type="scientific">Bos mutus</name>
    <name type="common">wild yak</name>
    <dbReference type="NCBI Taxonomy" id="72004"/>
    <lineage>
        <taxon>Eukaryota</taxon>
        <taxon>Metazoa</taxon>
        <taxon>Chordata</taxon>
        <taxon>Craniata</taxon>
        <taxon>Vertebrata</taxon>
        <taxon>Euteleostomi</taxon>
        <taxon>Mammalia</taxon>
        <taxon>Eutheria</taxon>
        <taxon>Laurasiatheria</taxon>
        <taxon>Artiodactyla</taxon>
        <taxon>Ruminantia</taxon>
        <taxon>Pecora</taxon>
        <taxon>Bovidae</taxon>
        <taxon>Bovinae</taxon>
        <taxon>Bos</taxon>
    </lineage>
</organism>